<dbReference type="PROSITE" id="PS51257">
    <property type="entry name" value="PROKAR_LIPOPROTEIN"/>
    <property type="match status" value="1"/>
</dbReference>
<dbReference type="InterPro" id="IPR008972">
    <property type="entry name" value="Cupredoxin"/>
</dbReference>
<keyword evidence="6" id="KW-0472">Membrane</keyword>
<feature type="compositionally biased region" description="Gly residues" evidence="8">
    <location>
        <begin position="703"/>
        <end position="719"/>
    </location>
</feature>
<evidence type="ECO:0000256" key="1">
    <source>
        <dbReference type="ARBA" id="ARBA00004370"/>
    </source>
</evidence>
<comment type="caution">
    <text evidence="11">The sequence shown here is derived from an EMBL/GenBank/DDBJ whole genome shotgun (WGS) entry which is preliminary data.</text>
</comment>
<dbReference type="PANTHER" id="PTHR34192:SF10">
    <property type="entry name" value="PLASTOCYANIN MAJOR ISOFORM, CHLOROPLASTIC-RELATED"/>
    <property type="match status" value="1"/>
</dbReference>
<dbReference type="RefSeq" id="WP_274323120.1">
    <property type="nucleotide sequence ID" value="NZ_CP118158.1"/>
</dbReference>
<feature type="region of interest" description="Disordered" evidence="8">
    <location>
        <begin position="701"/>
        <end position="729"/>
    </location>
</feature>
<evidence type="ECO:0000313" key="11">
    <source>
        <dbReference type="EMBL" id="MFC7142045.1"/>
    </source>
</evidence>
<dbReference type="Pfam" id="PF16502">
    <property type="entry name" value="DUF5059"/>
    <property type="match status" value="1"/>
</dbReference>
<gene>
    <name evidence="11" type="ORF">ACFQMA_19690</name>
</gene>
<dbReference type="InterPro" id="IPR006311">
    <property type="entry name" value="TAT_signal"/>
</dbReference>
<dbReference type="PANTHER" id="PTHR34192">
    <property type="entry name" value="PLASTOCYANIN MAJOR ISOFORM, CHLOROPLASTIC-RELATED"/>
    <property type="match status" value="1"/>
</dbReference>
<feature type="region of interest" description="Disordered" evidence="8">
    <location>
        <begin position="26"/>
        <end position="69"/>
    </location>
</feature>
<sequence length="843" mass="86441">MERSRREVLSAGATLFATVGVAGCNGLGGGTDDAEADTETGGTATDSDESTSTANGETAGDSGGTSQTAPVDAAVAAEWNAMRARVWDAAALGLAGESGAGASVAQSIFARFEEATGEYGAHEALERASEENYAEFEEALGELRTEGLQAGDVERAREEASIASTQLAEAQRALVGSSTADALDLQTFGVSALDAAALAAAGNLDGARRVSEATISRFEEASVHAALESADGDAYQAFENGLEAARSAAESDDAGTVRSEAKSAYAAAIDGSYTLADAERAAGAGHLASLQARGWDAAAVAATGGPSTDYAHAAALTLYRARAADARWLAARGETERAATLASDIFAHFEGARAHEALEEADHEAYEGFESGLSDLQSAIEGGDSGAVDDAFATVDENLVTGIETLAGSNAPLLEAAFFRARLADARELYRLGDGGAAAGAAQGLFERFESNELDFHETVESTSEDLYHAFEEEHLTSLIQAYENGDDEAVATHHEGVQSTLLEFETTAGTTATVSGAEAAYMGARGFDAAVLDALGDAGRAEAIAQGAFEHFEAGAGGYHEALEHADESVYEAFEKRLGAIATAAGNGEDVYPASKSFNAEVLNSVYAIVGSAGGSTSDAAASVLQDVFAHFEDARVHELLEESSHSAYEIFESELDAYITALRDGGDVSSAADRFADAAQYGQFALVDSVEELPLDLRLAGGSGGGTEGGSGGGGGDSNLQGGPNVVEGVPDDADHVVDLKAVAFDPAELTVSKGDKVAWKHAAGEPHSVTAAGDGIPDGADYWASGDFDSEDAARSGWEEGKGAVQSGQSFVHTFETTGTHEYYCIPHEAAGMTGSVTVE</sequence>
<dbReference type="GO" id="GO:0016020">
    <property type="term" value="C:membrane"/>
    <property type="evidence" value="ECO:0007669"/>
    <property type="project" value="UniProtKB-SubCell"/>
</dbReference>
<dbReference type="CDD" id="cd04220">
    <property type="entry name" value="Halocyanin"/>
    <property type="match status" value="1"/>
</dbReference>
<organism evidence="11 12">
    <name type="scientific">Halosimplex aquaticum</name>
    <dbReference type="NCBI Taxonomy" id="3026162"/>
    <lineage>
        <taxon>Archaea</taxon>
        <taxon>Methanobacteriati</taxon>
        <taxon>Methanobacteriota</taxon>
        <taxon>Stenosarchaea group</taxon>
        <taxon>Halobacteria</taxon>
        <taxon>Halobacteriales</taxon>
        <taxon>Haloarculaceae</taxon>
        <taxon>Halosimplex</taxon>
    </lineage>
</organism>
<evidence type="ECO:0000259" key="10">
    <source>
        <dbReference type="Pfam" id="PF16502"/>
    </source>
</evidence>
<keyword evidence="2" id="KW-0813">Transport</keyword>
<evidence type="ECO:0000259" key="9">
    <source>
        <dbReference type="Pfam" id="PF00127"/>
    </source>
</evidence>
<dbReference type="AlphaFoldDB" id="A0ABD5Y9K1"/>
<dbReference type="GeneID" id="78822378"/>
<dbReference type="SUPFAM" id="SSF49503">
    <property type="entry name" value="Cupredoxins"/>
    <property type="match status" value="1"/>
</dbReference>
<dbReference type="EMBL" id="JBHTAS010000001">
    <property type="protein sequence ID" value="MFC7142045.1"/>
    <property type="molecule type" value="Genomic_DNA"/>
</dbReference>
<dbReference type="InterPro" id="IPR000923">
    <property type="entry name" value="BlueCu_1"/>
</dbReference>
<name>A0ABD5Y9K1_9EURY</name>
<keyword evidence="4" id="KW-0249">Electron transport</keyword>
<feature type="coiled-coil region" evidence="7">
    <location>
        <begin position="126"/>
        <end position="173"/>
    </location>
</feature>
<evidence type="ECO:0000256" key="8">
    <source>
        <dbReference type="SAM" id="MobiDB-lite"/>
    </source>
</evidence>
<feature type="domain" description="Blue (type 1) copper" evidence="9">
    <location>
        <begin position="740"/>
        <end position="843"/>
    </location>
</feature>
<keyword evidence="5" id="KW-0186">Copper</keyword>
<protein>
    <submittedName>
        <fullName evidence="11">DUF5059 domain-containing protein</fullName>
    </submittedName>
</protein>
<keyword evidence="7" id="KW-0175">Coiled coil</keyword>
<evidence type="ECO:0000256" key="3">
    <source>
        <dbReference type="ARBA" id="ARBA00022723"/>
    </source>
</evidence>
<feature type="domain" description="DUF5059" evidence="10">
    <location>
        <begin position="74"/>
        <end position="696"/>
    </location>
</feature>
<proteinExistence type="predicted"/>
<evidence type="ECO:0000256" key="4">
    <source>
        <dbReference type="ARBA" id="ARBA00022982"/>
    </source>
</evidence>
<evidence type="ECO:0000256" key="5">
    <source>
        <dbReference type="ARBA" id="ARBA00023008"/>
    </source>
</evidence>
<dbReference type="PROSITE" id="PS51318">
    <property type="entry name" value="TAT"/>
    <property type="match status" value="1"/>
</dbReference>
<comment type="subcellular location">
    <subcellularLocation>
        <location evidence="1">Membrane</location>
    </subcellularLocation>
</comment>
<accession>A0ABD5Y9K1</accession>
<evidence type="ECO:0000256" key="6">
    <source>
        <dbReference type="ARBA" id="ARBA00023136"/>
    </source>
</evidence>
<dbReference type="Gene3D" id="2.60.40.420">
    <property type="entry name" value="Cupredoxins - blue copper proteins"/>
    <property type="match status" value="1"/>
</dbReference>
<keyword evidence="12" id="KW-1185">Reference proteome</keyword>
<reference evidence="11 12" key="1">
    <citation type="journal article" date="2019" name="Int. J. Syst. Evol. Microbiol.">
        <title>The Global Catalogue of Microorganisms (GCM) 10K type strain sequencing project: providing services to taxonomists for standard genome sequencing and annotation.</title>
        <authorList>
            <consortium name="The Broad Institute Genomics Platform"/>
            <consortium name="The Broad Institute Genome Sequencing Center for Infectious Disease"/>
            <person name="Wu L."/>
            <person name="Ma J."/>
        </authorList>
    </citation>
    <scope>NUCLEOTIDE SEQUENCE [LARGE SCALE GENOMIC DNA]</scope>
    <source>
        <strain evidence="11 12">XZYJT29</strain>
    </source>
</reference>
<feature type="compositionally biased region" description="Low complexity" evidence="8">
    <location>
        <begin position="39"/>
        <end position="54"/>
    </location>
</feature>
<evidence type="ECO:0000256" key="7">
    <source>
        <dbReference type="SAM" id="Coils"/>
    </source>
</evidence>
<keyword evidence="3" id="KW-0479">Metal-binding</keyword>
<dbReference type="Pfam" id="PF00127">
    <property type="entry name" value="Copper-bind"/>
    <property type="match status" value="1"/>
</dbReference>
<dbReference type="GO" id="GO:0046872">
    <property type="term" value="F:metal ion binding"/>
    <property type="evidence" value="ECO:0007669"/>
    <property type="project" value="UniProtKB-KW"/>
</dbReference>
<dbReference type="Proteomes" id="UP001596432">
    <property type="component" value="Unassembled WGS sequence"/>
</dbReference>
<dbReference type="InterPro" id="IPR032445">
    <property type="entry name" value="DUF5059"/>
</dbReference>
<evidence type="ECO:0000256" key="2">
    <source>
        <dbReference type="ARBA" id="ARBA00022448"/>
    </source>
</evidence>
<evidence type="ECO:0000313" key="12">
    <source>
        <dbReference type="Proteomes" id="UP001596432"/>
    </source>
</evidence>